<evidence type="ECO:0000313" key="2">
    <source>
        <dbReference type="Proteomes" id="UP000044806"/>
    </source>
</evidence>
<sequence length="189" mass="21949">MSFIKYDAFYWAIHMLTTQLIKCGCGAVIIANRALSGFAINHRDDGWGNTDITRRFLRIRKSKTSGSYIRVDTALCAFHRKVGEIFRGSKPAWEQKCIKFIHIECGYILDFSARNAGRFHQHIACFWHLFTREVVNDMHLLHIRRKAVPTGSLFLDGMQRKHRFVDLCSIEYSTATENNRDFLHDINPP</sequence>
<dbReference type="AlphaFoldDB" id="A0A655RTP7"/>
<reference evidence="1 2" key="1">
    <citation type="submission" date="2015-07" db="EMBL/GenBank/DDBJ databases">
        <authorList>
            <consortium name="Pathogen Informatics"/>
        </authorList>
    </citation>
    <scope>NUCLEOTIDE SEQUENCE [LARGE SCALE GENOMIC DNA]</scope>
    <source>
        <strain evidence="1 2">A51</strain>
    </source>
</reference>
<dbReference type="EMBL" id="CWOW01000023">
    <property type="protein sequence ID" value="CSB09003.1"/>
    <property type="molecule type" value="Genomic_DNA"/>
</dbReference>
<name>A0A655RTP7_VIBCL</name>
<evidence type="ECO:0000313" key="1">
    <source>
        <dbReference type="EMBL" id="CSB09003.1"/>
    </source>
</evidence>
<accession>A0A655RTP7</accession>
<proteinExistence type="predicted"/>
<gene>
    <name evidence="1" type="ORF">ERS013165_03341</name>
</gene>
<dbReference type="Proteomes" id="UP000044806">
    <property type="component" value="Unassembled WGS sequence"/>
</dbReference>
<organism evidence="1 2">
    <name type="scientific">Vibrio cholerae</name>
    <dbReference type="NCBI Taxonomy" id="666"/>
    <lineage>
        <taxon>Bacteria</taxon>
        <taxon>Pseudomonadati</taxon>
        <taxon>Pseudomonadota</taxon>
        <taxon>Gammaproteobacteria</taxon>
        <taxon>Vibrionales</taxon>
        <taxon>Vibrionaceae</taxon>
        <taxon>Vibrio</taxon>
    </lineage>
</organism>
<protein>
    <submittedName>
        <fullName evidence="1">Uncharacterized protein</fullName>
    </submittedName>
</protein>